<dbReference type="EMBL" id="CAXJRC010000002">
    <property type="protein sequence ID" value="CAL2104936.1"/>
    <property type="molecule type" value="Genomic_DNA"/>
</dbReference>
<accession>A0ABM9PH50</accession>
<sequence length="168" mass="19037">MKKALIYVFVFVLQISYSQDMTTTKIGNLLNSVSDDIVKSENQWHFKIKEISLVCIVDSDHNRMRIISPIAESDSLSSELKTATLAANFHSTLDVRYAIADNVLWSVFVHPLKELTSQQTLDAVNQVYHASKNFGSSFSSSSLVFPERKQTSEIEHVITQEKQLVDRI</sequence>
<gene>
    <name evidence="1" type="ORF">T190115A13A_110072</name>
</gene>
<dbReference type="RefSeq" id="WP_348736668.1">
    <property type="nucleotide sequence ID" value="NZ_CAXJRC010000002.1"/>
</dbReference>
<proteinExistence type="predicted"/>
<dbReference type="Gene3D" id="3.30.1460.10">
    <property type="match status" value="1"/>
</dbReference>
<keyword evidence="2" id="KW-1185">Reference proteome</keyword>
<comment type="caution">
    <text evidence="1">The sequence shown here is derived from an EMBL/GenBank/DDBJ whole genome shotgun (WGS) entry which is preliminary data.</text>
</comment>
<protein>
    <submittedName>
        <fullName evidence="1">Uncharacterized protein</fullName>
    </submittedName>
</protein>
<reference evidence="1 2" key="1">
    <citation type="submission" date="2024-05" db="EMBL/GenBank/DDBJ databases">
        <authorList>
            <person name="Duchaud E."/>
        </authorList>
    </citation>
    <scope>NUCLEOTIDE SEQUENCE [LARGE SCALE GENOMIC DNA]</scope>
    <source>
        <strain evidence="1">Ena-SAMPLE-TAB-13-05-2024-13:56:06:370-140305</strain>
    </source>
</reference>
<evidence type="ECO:0000313" key="1">
    <source>
        <dbReference type="EMBL" id="CAL2104936.1"/>
    </source>
</evidence>
<evidence type="ECO:0000313" key="2">
    <source>
        <dbReference type="Proteomes" id="UP001497602"/>
    </source>
</evidence>
<name>A0ABM9PH50_9FLAO</name>
<dbReference type="SUPFAM" id="SSF69635">
    <property type="entry name" value="Type III secretory system chaperone-like"/>
    <property type="match status" value="1"/>
</dbReference>
<dbReference type="Proteomes" id="UP001497602">
    <property type="component" value="Unassembled WGS sequence"/>
</dbReference>
<organism evidence="1 2">
    <name type="scientific">Tenacibaculum vairaonense</name>
    <dbReference type="NCBI Taxonomy" id="3137860"/>
    <lineage>
        <taxon>Bacteria</taxon>
        <taxon>Pseudomonadati</taxon>
        <taxon>Bacteroidota</taxon>
        <taxon>Flavobacteriia</taxon>
        <taxon>Flavobacteriales</taxon>
        <taxon>Flavobacteriaceae</taxon>
        <taxon>Tenacibaculum</taxon>
    </lineage>
</organism>